<evidence type="ECO:0000313" key="2">
    <source>
        <dbReference type="EMBL" id="KAB4088978.1"/>
    </source>
</evidence>
<dbReference type="EMBL" id="CZAF01000016">
    <property type="protein sequence ID" value="CUP61273.1"/>
    <property type="molecule type" value="Genomic_DNA"/>
</dbReference>
<reference evidence="2 4" key="2">
    <citation type="journal article" date="2019" name="Nat. Med.">
        <title>A library of human gut bacterial isolates paired with longitudinal multiomics data enables mechanistic microbiome research.</title>
        <authorList>
            <person name="Poyet M."/>
            <person name="Groussin M."/>
            <person name="Gibbons S.M."/>
            <person name="Avila-Pacheco J."/>
            <person name="Jiang X."/>
            <person name="Kearney S.M."/>
            <person name="Perrotta A.R."/>
            <person name="Berdy B."/>
            <person name="Zhao S."/>
            <person name="Lieberman T.D."/>
            <person name="Swanson P.K."/>
            <person name="Smith M."/>
            <person name="Roesemann S."/>
            <person name="Alexander J.E."/>
            <person name="Rich S.A."/>
            <person name="Livny J."/>
            <person name="Vlamakis H."/>
            <person name="Clish C."/>
            <person name="Bullock K."/>
            <person name="Deik A."/>
            <person name="Scott J."/>
            <person name="Pierce K.A."/>
            <person name="Xavier R.J."/>
            <person name="Alm E.J."/>
        </authorList>
    </citation>
    <scope>NUCLEOTIDE SEQUENCE [LARGE SCALE GENOMIC DNA]</scope>
    <source>
        <strain evidence="2 4">BIOML-A42</strain>
    </source>
</reference>
<protein>
    <recommendedName>
        <fullName evidence="5">Penicillin-binding protein activator LpoB</fullName>
    </recommendedName>
</protein>
<name>A0A174PJW3_BACUN</name>
<organism evidence="1 3">
    <name type="scientific">Bacteroides uniformis</name>
    <dbReference type="NCBI Taxonomy" id="820"/>
    <lineage>
        <taxon>Bacteria</taxon>
        <taxon>Pseudomonadati</taxon>
        <taxon>Bacteroidota</taxon>
        <taxon>Bacteroidia</taxon>
        <taxon>Bacteroidales</taxon>
        <taxon>Bacteroidaceae</taxon>
        <taxon>Bacteroides</taxon>
    </lineage>
</organism>
<reference evidence="1 3" key="1">
    <citation type="submission" date="2015-09" db="EMBL/GenBank/DDBJ databases">
        <authorList>
            <consortium name="Pathogen Informatics"/>
        </authorList>
    </citation>
    <scope>NUCLEOTIDE SEQUENCE [LARGE SCALE GENOMIC DNA]</scope>
    <source>
        <strain evidence="1 3">2789STDY5834847</strain>
    </source>
</reference>
<accession>A0A174PJW3</accession>
<evidence type="ECO:0000313" key="3">
    <source>
        <dbReference type="Proteomes" id="UP000095614"/>
    </source>
</evidence>
<dbReference type="RefSeq" id="WP_009017589.1">
    <property type="nucleotide sequence ID" value="NZ_CAXTGQ010000003.1"/>
</dbReference>
<dbReference type="GeneID" id="61276805"/>
<evidence type="ECO:0000313" key="1">
    <source>
        <dbReference type="EMBL" id="CUP61273.1"/>
    </source>
</evidence>
<gene>
    <name evidence="1" type="ORF">ERS852462_04172</name>
    <name evidence="2" type="ORF">GAQ56_16520</name>
</gene>
<dbReference type="EMBL" id="WCUV01000012">
    <property type="protein sequence ID" value="KAB4088978.1"/>
    <property type="molecule type" value="Genomic_DNA"/>
</dbReference>
<proteinExistence type="predicted"/>
<evidence type="ECO:0000313" key="4">
    <source>
        <dbReference type="Proteomes" id="UP000432488"/>
    </source>
</evidence>
<dbReference type="OrthoDB" id="1091136at2"/>
<sequence length="286" mass="31267">MRSSIITLVLLLSIGVSWAGDRNRIIALGVRNFTYTPKEGKETVGSALGSIANVLITGQNTTQQPQYKDAVRAAIVRGLTSGFRTIATDMGNIGEQTNATFDYYVDATINNISTTTKTESITTTKNGVNTYYKAMVGITLQFKDSQTEEVIASPMFKISDVDVAWIETEESAITSTLRKLSAYVGGYCNRKYPIYGTILESARQSKDKQKEVYIDLGTNLGAYKGLHLTAYTVKTIAGKEAKTQVGKLKIMDVQGEDISFCKIQSGGKEIKNILDKGETIFVKSTE</sequence>
<evidence type="ECO:0008006" key="5">
    <source>
        <dbReference type="Google" id="ProtNLM"/>
    </source>
</evidence>
<dbReference type="AlphaFoldDB" id="A0A174PJW3"/>
<dbReference type="Proteomes" id="UP000095614">
    <property type="component" value="Unassembled WGS sequence"/>
</dbReference>
<dbReference type="Proteomes" id="UP000432488">
    <property type="component" value="Unassembled WGS sequence"/>
</dbReference>